<keyword evidence="6" id="KW-0472">Membrane</keyword>
<evidence type="ECO:0000256" key="8">
    <source>
        <dbReference type="SAM" id="SignalP"/>
    </source>
</evidence>
<evidence type="ECO:0000256" key="3">
    <source>
        <dbReference type="ARBA" id="ARBA00022448"/>
    </source>
</evidence>
<evidence type="ECO:0000256" key="5">
    <source>
        <dbReference type="ARBA" id="ARBA00022692"/>
    </source>
</evidence>
<dbReference type="SUPFAM" id="SSF56954">
    <property type="entry name" value="Outer membrane efflux proteins (OEP)"/>
    <property type="match status" value="1"/>
</dbReference>
<feature type="chain" id="PRO_5046019017" evidence="8">
    <location>
        <begin position="18"/>
        <end position="448"/>
    </location>
</feature>
<name>A0ABM5N000_EMTOG</name>
<dbReference type="EMBL" id="CP002961">
    <property type="protein sequence ID" value="AFK02599.1"/>
    <property type="molecule type" value="Genomic_DNA"/>
</dbReference>
<keyword evidence="3" id="KW-0813">Transport</keyword>
<dbReference type="InterPro" id="IPR051906">
    <property type="entry name" value="TolC-like"/>
</dbReference>
<sequence length="448" mass="51338">MKKLFLFYLLFPLAAAAQTSPILESYIQEGLKQNLGLKQERLEIEKSLENINQAKANFMPKLTFNPNYTLAAGGRKLSFPIGDLLNPVYSTLNQLTKTNNFPQVENVNQLLAPNNFHDTKFNFQYPIFNTDIRYNLLIQRDLLTAQEAKKRILENEIRYSITTAYLQYLQTLEAQKIFDASRNLLTDFVKLNEKLVGNNVATKDVIYSAEYEVSKLDQQVAVLEKNRETVKVFLNYLMNRELMTEIVADTNLVNRIGQTAALPQLKEDALSNRQELNMLRTNIKVSETAIKLQEMNALRPQVFVGGSTGFQGFGYTFKDQAYILGQIGLSWDIYHGYEKKSKIQQAKIQKNILDTKFEEVQKQIQLQVSQAYFELEASKKALNTAKEGTLKAEKYFKVVESRYRNGQAIMIEYLRASNEVITARLQESVARYDILLKQANLDKVGAVK</sequence>
<evidence type="ECO:0000256" key="7">
    <source>
        <dbReference type="ARBA" id="ARBA00023237"/>
    </source>
</evidence>
<dbReference type="RefSeq" id="WP_015028299.1">
    <property type="nucleotide sequence ID" value="NC_018748.1"/>
</dbReference>
<reference evidence="9 10" key="1">
    <citation type="submission" date="2011-07" db="EMBL/GenBank/DDBJ databases">
        <title>The complete genome of chromosome of Emticicia oligotrophica DSM 17448.</title>
        <authorList>
            <consortium name="US DOE Joint Genome Institute (JGI-PGF)"/>
            <person name="Lucas S."/>
            <person name="Han J."/>
            <person name="Lapidus A."/>
            <person name="Bruce D."/>
            <person name="Goodwin L."/>
            <person name="Pitluck S."/>
            <person name="Peters L."/>
            <person name="Kyrpides N."/>
            <person name="Mavromatis K."/>
            <person name="Ivanova N."/>
            <person name="Ovchinnikova G."/>
            <person name="Teshima H."/>
            <person name="Detter J.C."/>
            <person name="Tapia R."/>
            <person name="Han C."/>
            <person name="Land M."/>
            <person name="Hauser L."/>
            <person name="Markowitz V."/>
            <person name="Cheng J.-F."/>
            <person name="Hugenholtz P."/>
            <person name="Woyke T."/>
            <person name="Wu D."/>
            <person name="Tindall B."/>
            <person name="Pomrenke H."/>
            <person name="Brambilla E."/>
            <person name="Klenk H.-P."/>
            <person name="Eisen J.A."/>
        </authorList>
    </citation>
    <scope>NUCLEOTIDE SEQUENCE [LARGE SCALE GENOMIC DNA]</scope>
    <source>
        <strain evidence="9 10">DSM 17448</strain>
    </source>
</reference>
<dbReference type="PANTHER" id="PTHR30026:SF20">
    <property type="entry name" value="OUTER MEMBRANE PROTEIN TOLC"/>
    <property type="match status" value="1"/>
</dbReference>
<comment type="subcellular location">
    <subcellularLocation>
        <location evidence="1">Cell outer membrane</location>
    </subcellularLocation>
</comment>
<accession>A0ABM5N000</accession>
<keyword evidence="5" id="KW-0812">Transmembrane</keyword>
<feature type="signal peptide" evidence="8">
    <location>
        <begin position="1"/>
        <end position="17"/>
    </location>
</feature>
<comment type="similarity">
    <text evidence="2">Belongs to the outer membrane factor (OMF) (TC 1.B.17) family.</text>
</comment>
<evidence type="ECO:0000256" key="6">
    <source>
        <dbReference type="ARBA" id="ARBA00023136"/>
    </source>
</evidence>
<protein>
    <submittedName>
        <fullName evidence="9">Outer membrane efflux protein</fullName>
    </submittedName>
</protein>
<dbReference type="PANTHER" id="PTHR30026">
    <property type="entry name" value="OUTER MEMBRANE PROTEIN TOLC"/>
    <property type="match status" value="1"/>
</dbReference>
<dbReference type="Pfam" id="PF02321">
    <property type="entry name" value="OEP"/>
    <property type="match status" value="1"/>
</dbReference>
<keyword evidence="7" id="KW-0998">Cell outer membrane</keyword>
<evidence type="ECO:0000256" key="4">
    <source>
        <dbReference type="ARBA" id="ARBA00022452"/>
    </source>
</evidence>
<keyword evidence="10" id="KW-1185">Reference proteome</keyword>
<gene>
    <name evidence="9" type="ordered locus">Emtol_1453</name>
</gene>
<keyword evidence="8" id="KW-0732">Signal</keyword>
<proteinExistence type="inferred from homology"/>
<keyword evidence="4" id="KW-1134">Transmembrane beta strand</keyword>
<organism evidence="9 10">
    <name type="scientific">Emticicia oligotrophica (strain DSM 17448 / CIP 109782 / MTCC 6937 / GPTSA100-15)</name>
    <dbReference type="NCBI Taxonomy" id="929562"/>
    <lineage>
        <taxon>Bacteria</taxon>
        <taxon>Pseudomonadati</taxon>
        <taxon>Bacteroidota</taxon>
        <taxon>Cytophagia</taxon>
        <taxon>Cytophagales</taxon>
        <taxon>Leadbetterellaceae</taxon>
        <taxon>Emticicia</taxon>
    </lineage>
</organism>
<evidence type="ECO:0000256" key="2">
    <source>
        <dbReference type="ARBA" id="ARBA00007613"/>
    </source>
</evidence>
<evidence type="ECO:0000313" key="9">
    <source>
        <dbReference type="EMBL" id="AFK02599.1"/>
    </source>
</evidence>
<dbReference type="Proteomes" id="UP000002875">
    <property type="component" value="Chromosome"/>
</dbReference>
<evidence type="ECO:0000313" key="10">
    <source>
        <dbReference type="Proteomes" id="UP000002875"/>
    </source>
</evidence>
<dbReference type="Gene3D" id="1.20.1600.10">
    <property type="entry name" value="Outer membrane efflux proteins (OEP)"/>
    <property type="match status" value="1"/>
</dbReference>
<evidence type="ECO:0000256" key="1">
    <source>
        <dbReference type="ARBA" id="ARBA00004442"/>
    </source>
</evidence>
<dbReference type="InterPro" id="IPR003423">
    <property type="entry name" value="OMP_efflux"/>
</dbReference>